<dbReference type="STRING" id="1895771.BGO89_00990"/>
<keyword evidence="1" id="KW-0436">Ligase</keyword>
<keyword evidence="2" id="KW-0132">Cell division</keyword>
<dbReference type="Pfam" id="PF01068">
    <property type="entry name" value="DNA_ligase_A_M"/>
    <property type="match status" value="1"/>
</dbReference>
<dbReference type="EMBL" id="MKVH01000002">
    <property type="protein sequence ID" value="OJX61195.1"/>
    <property type="molecule type" value="Genomic_DNA"/>
</dbReference>
<dbReference type="AlphaFoldDB" id="A0A1M3L6K5"/>
<dbReference type="InterPro" id="IPR012340">
    <property type="entry name" value="NA-bd_OB-fold"/>
</dbReference>
<dbReference type="Gene3D" id="3.30.470.30">
    <property type="entry name" value="DNA ligase/mRNA capping enzyme"/>
    <property type="match status" value="1"/>
</dbReference>
<feature type="domain" description="DNA ligase ATP-dependent N-terminal" evidence="12">
    <location>
        <begin position="3"/>
        <end position="160"/>
    </location>
</feature>
<keyword evidence="4" id="KW-0547">Nucleotide-binding</keyword>
<evidence type="ECO:0000313" key="13">
    <source>
        <dbReference type="EMBL" id="OJX61195.1"/>
    </source>
</evidence>
<evidence type="ECO:0000256" key="5">
    <source>
        <dbReference type="ARBA" id="ARBA00022763"/>
    </source>
</evidence>
<protein>
    <recommendedName>
        <fullName evidence="15">DNA ligase (ATP)</fullName>
    </recommendedName>
</protein>
<comment type="catalytic activity">
    <reaction evidence="10">
        <text>ATP + (deoxyribonucleotide)n-3'-hydroxyl + 5'-phospho-(deoxyribonucleotide)m = (deoxyribonucleotide)n+m + AMP + diphosphate.</text>
        <dbReference type="EC" id="6.5.1.1"/>
    </reaction>
</comment>
<dbReference type="PANTHER" id="PTHR45674:SF13">
    <property type="entry name" value="DNA LIGASE-RELATED"/>
    <property type="match status" value="1"/>
</dbReference>
<dbReference type="InterPro" id="IPR050191">
    <property type="entry name" value="ATP-dep_DNA_ligase"/>
</dbReference>
<evidence type="ECO:0008006" key="15">
    <source>
        <dbReference type="Google" id="ProtNLM"/>
    </source>
</evidence>
<accession>A0A1M3L6K5</accession>
<dbReference type="InterPro" id="IPR012310">
    <property type="entry name" value="DNA_ligase_ATP-dep_cent"/>
</dbReference>
<keyword evidence="9" id="KW-0131">Cell cycle</keyword>
<dbReference type="SUPFAM" id="SSF50249">
    <property type="entry name" value="Nucleic acid-binding proteins"/>
    <property type="match status" value="1"/>
</dbReference>
<dbReference type="Gene3D" id="3.30.1490.70">
    <property type="match status" value="1"/>
</dbReference>
<reference evidence="13 14" key="1">
    <citation type="submission" date="2016-09" db="EMBL/GenBank/DDBJ databases">
        <title>Genome-resolved meta-omics ties microbial dynamics to process performance in biotechnology for thiocyanate degradation.</title>
        <authorList>
            <person name="Kantor R.S."/>
            <person name="Huddy R.J."/>
            <person name="Iyer R."/>
            <person name="Thomas B.C."/>
            <person name="Brown C.T."/>
            <person name="Anantharaman K."/>
            <person name="Tringe S."/>
            <person name="Hettich R.L."/>
            <person name="Harrison S.T."/>
            <person name="Banfield J.F."/>
        </authorList>
    </citation>
    <scope>NUCLEOTIDE SEQUENCE [LARGE SCALE GENOMIC DNA]</scope>
    <source>
        <strain evidence="13">59-99</strain>
    </source>
</reference>
<evidence type="ECO:0000256" key="7">
    <source>
        <dbReference type="ARBA" id="ARBA00023172"/>
    </source>
</evidence>
<dbReference type="Gene3D" id="2.40.50.140">
    <property type="entry name" value="Nucleic acid-binding proteins"/>
    <property type="match status" value="1"/>
</dbReference>
<comment type="caution">
    <text evidence="13">The sequence shown here is derived from an EMBL/GenBank/DDBJ whole genome shotgun (WGS) entry which is preliminary data.</text>
</comment>
<gene>
    <name evidence="13" type="ORF">BGO89_00990</name>
</gene>
<dbReference type="GO" id="GO:0003677">
    <property type="term" value="F:DNA binding"/>
    <property type="evidence" value="ECO:0007669"/>
    <property type="project" value="InterPro"/>
</dbReference>
<dbReference type="PANTHER" id="PTHR45674">
    <property type="entry name" value="DNA LIGASE 1/3 FAMILY MEMBER"/>
    <property type="match status" value="1"/>
</dbReference>
<feature type="domain" description="ATP-dependent DNA ligase family profile" evidence="11">
    <location>
        <begin position="219"/>
        <end position="378"/>
    </location>
</feature>
<evidence type="ECO:0000256" key="1">
    <source>
        <dbReference type="ARBA" id="ARBA00022598"/>
    </source>
</evidence>
<keyword evidence="5" id="KW-0227">DNA damage</keyword>
<evidence type="ECO:0000256" key="8">
    <source>
        <dbReference type="ARBA" id="ARBA00023204"/>
    </source>
</evidence>
<dbReference type="InterPro" id="IPR012308">
    <property type="entry name" value="DNA_ligase_ATP-dep_N"/>
</dbReference>
<evidence type="ECO:0000256" key="3">
    <source>
        <dbReference type="ARBA" id="ARBA00022723"/>
    </source>
</evidence>
<dbReference type="InterPro" id="IPR036599">
    <property type="entry name" value="DNA_ligase_N_sf"/>
</dbReference>
<dbReference type="GO" id="GO:0051301">
    <property type="term" value="P:cell division"/>
    <property type="evidence" value="ECO:0007669"/>
    <property type="project" value="UniProtKB-KW"/>
</dbReference>
<evidence type="ECO:0000259" key="12">
    <source>
        <dbReference type="Pfam" id="PF04675"/>
    </source>
</evidence>
<dbReference type="Pfam" id="PF04675">
    <property type="entry name" value="DNA_ligase_A_N"/>
    <property type="match status" value="1"/>
</dbReference>
<dbReference type="GO" id="GO:0003910">
    <property type="term" value="F:DNA ligase (ATP) activity"/>
    <property type="evidence" value="ECO:0007669"/>
    <property type="project" value="UniProtKB-EC"/>
</dbReference>
<dbReference type="GO" id="GO:0006281">
    <property type="term" value="P:DNA repair"/>
    <property type="evidence" value="ECO:0007669"/>
    <property type="project" value="UniProtKB-KW"/>
</dbReference>
<keyword evidence="7" id="KW-0233">DNA recombination</keyword>
<evidence type="ECO:0000256" key="6">
    <source>
        <dbReference type="ARBA" id="ARBA00022840"/>
    </source>
</evidence>
<sequence length="512" mass="57667">MNLFARLYDDLDGTTDDRRRHALLKDYFDTAHRSDIPHALLLMLGYRGKRRIALTALREIAIDDASVPEWLFEECQTAVGDLAETIALVIPTGVKDGTTSLHDLLAAIDSFQEHSDMDVKAWIRERWHRMNPSERIVFNKLLTGTFRFDVGRGSVVRALSESTGTDIATLTMRLAGMTTALPYEELIAVDETIRSNARYYPFAEPTRLEGQIDDLGDVKDWFIEHTYDGRRVQIVMREGSLYVWTTDGELVTDRYPMLDSLRYEMDGIRSIVLDGTIVPMKDGHIVSAHTPDGKVSSDGASVFMASDILEYDGIDTRHLPCSQRRALLGRQRGDIVALSVILPSSSWNDVRLHHAQARTHHAAGLSLRRISSAYGEMEPASWLFWKNRALSIRAVLLYTQLNNQTGRSEIYTFAVWRDGELVSVAKTAADVPDGFGIDVETFIRSNTIERIGPIRTVKPELVFDIGFDTIRRSARHKSGVSVSAPRILAWHRDMSIDEADTLDDILALLIQH</sequence>
<proteinExistence type="predicted"/>
<evidence type="ECO:0000256" key="2">
    <source>
        <dbReference type="ARBA" id="ARBA00022618"/>
    </source>
</evidence>
<keyword evidence="3" id="KW-0479">Metal-binding</keyword>
<organism evidence="13 14">
    <name type="scientific">Candidatus Kapaibacterium thiocyanatum</name>
    <dbReference type="NCBI Taxonomy" id="1895771"/>
    <lineage>
        <taxon>Bacteria</taxon>
        <taxon>Pseudomonadati</taxon>
        <taxon>Candidatus Kapaibacteriota</taxon>
        <taxon>Candidatus Kapaibacteriia</taxon>
        <taxon>Candidatus Kapaibacteriales</taxon>
        <taxon>Candidatus Kapaibacteriaceae</taxon>
        <taxon>Candidatus Kapaibacterium</taxon>
    </lineage>
</organism>
<dbReference type="Proteomes" id="UP000184233">
    <property type="component" value="Unassembled WGS sequence"/>
</dbReference>
<evidence type="ECO:0000313" key="14">
    <source>
        <dbReference type="Proteomes" id="UP000184233"/>
    </source>
</evidence>
<keyword evidence="8" id="KW-0234">DNA repair</keyword>
<evidence type="ECO:0000256" key="9">
    <source>
        <dbReference type="ARBA" id="ARBA00023306"/>
    </source>
</evidence>
<name>A0A1M3L6K5_9BACT</name>
<dbReference type="Gene3D" id="1.10.3260.10">
    <property type="entry name" value="DNA ligase, ATP-dependent, N-terminal domain"/>
    <property type="match status" value="1"/>
</dbReference>
<dbReference type="GO" id="GO:0005524">
    <property type="term" value="F:ATP binding"/>
    <property type="evidence" value="ECO:0007669"/>
    <property type="project" value="UniProtKB-KW"/>
</dbReference>
<evidence type="ECO:0000259" key="11">
    <source>
        <dbReference type="Pfam" id="PF01068"/>
    </source>
</evidence>
<evidence type="ECO:0000256" key="4">
    <source>
        <dbReference type="ARBA" id="ARBA00022741"/>
    </source>
</evidence>
<evidence type="ECO:0000256" key="10">
    <source>
        <dbReference type="ARBA" id="ARBA00034003"/>
    </source>
</evidence>
<keyword evidence="6" id="KW-0067">ATP-binding</keyword>
<dbReference type="GO" id="GO:0046872">
    <property type="term" value="F:metal ion binding"/>
    <property type="evidence" value="ECO:0007669"/>
    <property type="project" value="UniProtKB-KW"/>
</dbReference>
<dbReference type="GO" id="GO:0006310">
    <property type="term" value="P:DNA recombination"/>
    <property type="evidence" value="ECO:0007669"/>
    <property type="project" value="UniProtKB-KW"/>
</dbReference>
<dbReference type="SUPFAM" id="SSF56091">
    <property type="entry name" value="DNA ligase/mRNA capping enzyme, catalytic domain"/>
    <property type="match status" value="1"/>
</dbReference>